<gene>
    <name evidence="1" type="ORF">G2W53_002645</name>
</gene>
<evidence type="ECO:0000313" key="2">
    <source>
        <dbReference type="Proteomes" id="UP000634136"/>
    </source>
</evidence>
<keyword evidence="2" id="KW-1185">Reference proteome</keyword>
<comment type="caution">
    <text evidence="1">The sequence shown here is derived from an EMBL/GenBank/DDBJ whole genome shotgun (WGS) entry which is preliminary data.</text>
</comment>
<protein>
    <submittedName>
        <fullName evidence="1">Uncharacterized protein</fullName>
    </submittedName>
</protein>
<organism evidence="1 2">
    <name type="scientific">Senna tora</name>
    <dbReference type="NCBI Taxonomy" id="362788"/>
    <lineage>
        <taxon>Eukaryota</taxon>
        <taxon>Viridiplantae</taxon>
        <taxon>Streptophyta</taxon>
        <taxon>Embryophyta</taxon>
        <taxon>Tracheophyta</taxon>
        <taxon>Spermatophyta</taxon>
        <taxon>Magnoliopsida</taxon>
        <taxon>eudicotyledons</taxon>
        <taxon>Gunneridae</taxon>
        <taxon>Pentapetalae</taxon>
        <taxon>rosids</taxon>
        <taxon>fabids</taxon>
        <taxon>Fabales</taxon>
        <taxon>Fabaceae</taxon>
        <taxon>Caesalpinioideae</taxon>
        <taxon>Cassia clade</taxon>
        <taxon>Senna</taxon>
    </lineage>
</organism>
<reference evidence="1" key="1">
    <citation type="submission" date="2020-09" db="EMBL/GenBank/DDBJ databases">
        <title>Genome-Enabled Discovery of Anthraquinone Biosynthesis in Senna tora.</title>
        <authorList>
            <person name="Kang S.-H."/>
            <person name="Pandey R.P."/>
            <person name="Lee C.-M."/>
            <person name="Sim J.-S."/>
            <person name="Jeong J.-T."/>
            <person name="Choi B.-S."/>
            <person name="Jung M."/>
            <person name="Ginzburg D."/>
            <person name="Zhao K."/>
            <person name="Won S.Y."/>
            <person name="Oh T.-J."/>
            <person name="Yu Y."/>
            <person name="Kim N.-H."/>
            <person name="Lee O.R."/>
            <person name="Lee T.-H."/>
            <person name="Bashyal P."/>
            <person name="Kim T.-S."/>
            <person name="Lee W.-H."/>
            <person name="Kawkins C."/>
            <person name="Kim C.-K."/>
            <person name="Kim J.S."/>
            <person name="Ahn B.O."/>
            <person name="Rhee S.Y."/>
            <person name="Sohng J.K."/>
        </authorList>
    </citation>
    <scope>NUCLEOTIDE SEQUENCE</scope>
    <source>
        <tissue evidence="1">Leaf</tissue>
    </source>
</reference>
<dbReference type="EMBL" id="JAAIUW010000002">
    <property type="protein sequence ID" value="KAF7840347.1"/>
    <property type="molecule type" value="Genomic_DNA"/>
</dbReference>
<dbReference type="Proteomes" id="UP000634136">
    <property type="component" value="Unassembled WGS sequence"/>
</dbReference>
<sequence length="26" mass="2994">MAGGYTEEFELCEMKTKIREIANRSS</sequence>
<dbReference type="AlphaFoldDB" id="A0A835CIG4"/>
<proteinExistence type="predicted"/>
<name>A0A835CIG4_9FABA</name>
<evidence type="ECO:0000313" key="1">
    <source>
        <dbReference type="EMBL" id="KAF7840347.1"/>
    </source>
</evidence>
<accession>A0A835CIG4</accession>